<dbReference type="Proteomes" id="UP000001431">
    <property type="component" value="Chromosome"/>
</dbReference>
<keyword evidence="1" id="KW-0472">Membrane</keyword>
<keyword evidence="1" id="KW-1133">Transmembrane helix</keyword>
<evidence type="ECO:0000313" key="2">
    <source>
        <dbReference type="EMBL" id="ABO07628.1"/>
    </source>
</evidence>
<feature type="transmembrane region" description="Helical" evidence="1">
    <location>
        <begin position="131"/>
        <end position="152"/>
    </location>
</feature>
<dbReference type="AlphaFoldDB" id="A3MSL1"/>
<dbReference type="EMBL" id="CP000561">
    <property type="protein sequence ID" value="ABO07628.1"/>
    <property type="molecule type" value="Genomic_DNA"/>
</dbReference>
<dbReference type="eggNOG" id="arCOG01644">
    <property type="taxonomic scope" value="Archaea"/>
</dbReference>
<accession>A3MSL1</accession>
<dbReference type="KEGG" id="pcl:Pcal_0191"/>
<feature type="transmembrane region" description="Helical" evidence="1">
    <location>
        <begin position="33"/>
        <end position="49"/>
    </location>
</feature>
<dbReference type="HOGENOM" id="CLU_105758_1_0_2"/>
<sequence length="230" mass="25569">MSVVLGDITGIDILLAFVDAVESVGMKFEHAKWLFIAGLIAGVIGNFTFEYDYGATFLLSNAVWLAGVYYLAEWYRSRDIFKNSLYSFIVSLIYMYVIYADFLKEFAEVRELEKKGVLDIAVALGLATDPLLLYLGFLILSWPFLVVSSYFLRRAFRRLGEVGGVGAFNTAAKLIWIGAWISVIFVGYFIIMVGYIFSLIGAFGLKQPQKQATDQSPPPPGNAGFEIVVS</sequence>
<feature type="transmembrane region" description="Helical" evidence="1">
    <location>
        <begin position="55"/>
        <end position="72"/>
    </location>
</feature>
<evidence type="ECO:0000313" key="3">
    <source>
        <dbReference type="Proteomes" id="UP000001431"/>
    </source>
</evidence>
<dbReference type="Pfam" id="PF06195">
    <property type="entry name" value="DUF996"/>
    <property type="match status" value="1"/>
</dbReference>
<proteinExistence type="predicted"/>
<name>A3MSL1_PYRCJ</name>
<evidence type="ECO:0000256" key="1">
    <source>
        <dbReference type="SAM" id="Phobius"/>
    </source>
</evidence>
<keyword evidence="1" id="KW-0812">Transmembrane</keyword>
<protein>
    <submittedName>
        <fullName evidence="2">Membrane protein-like protein</fullName>
    </submittedName>
</protein>
<feature type="transmembrane region" description="Helical" evidence="1">
    <location>
        <begin position="84"/>
        <end position="102"/>
    </location>
</feature>
<dbReference type="InterPro" id="IPR010397">
    <property type="entry name" value="DUF996"/>
</dbReference>
<feature type="transmembrane region" description="Helical" evidence="1">
    <location>
        <begin position="185"/>
        <end position="205"/>
    </location>
</feature>
<gene>
    <name evidence="2" type="ordered locus">Pcal_0191</name>
</gene>
<organism evidence="2 3">
    <name type="scientific">Pyrobaculum calidifontis (strain DSM 21063 / JCM 11548 / VA1)</name>
    <dbReference type="NCBI Taxonomy" id="410359"/>
    <lineage>
        <taxon>Archaea</taxon>
        <taxon>Thermoproteota</taxon>
        <taxon>Thermoprotei</taxon>
        <taxon>Thermoproteales</taxon>
        <taxon>Thermoproteaceae</taxon>
        <taxon>Pyrobaculum</taxon>
    </lineage>
</organism>
<keyword evidence="3" id="KW-1185">Reference proteome</keyword>
<reference evidence="2" key="1">
    <citation type="submission" date="2007-02" db="EMBL/GenBank/DDBJ databases">
        <title>Complete sequence of Pyrobaculum calidifontis JCM 11548.</title>
        <authorList>
            <consortium name="US DOE Joint Genome Institute"/>
            <person name="Copeland A."/>
            <person name="Lucas S."/>
            <person name="Lapidus A."/>
            <person name="Barry K."/>
            <person name="Glavina del Rio T."/>
            <person name="Dalin E."/>
            <person name="Tice H."/>
            <person name="Pitluck S."/>
            <person name="Chain P."/>
            <person name="Malfatti S."/>
            <person name="Shin M."/>
            <person name="Vergez L."/>
            <person name="Schmutz J."/>
            <person name="Larimer F."/>
            <person name="Land M."/>
            <person name="Hauser L."/>
            <person name="Kyrpides N."/>
            <person name="Mikhailova N."/>
            <person name="Cozen A.E."/>
            <person name="Fitz-Gibbon S.T."/>
            <person name="House C.H."/>
            <person name="Saltikov C."/>
            <person name="Lowe T.M."/>
            <person name="Richardson P."/>
        </authorList>
    </citation>
    <scope>NUCLEOTIDE SEQUENCE [LARGE SCALE GENOMIC DNA]</scope>
    <source>
        <strain evidence="2">JCM 11548</strain>
    </source>
</reference>